<gene>
    <name evidence="2" type="ORF">DYE48_20445</name>
</gene>
<sequence>MALPRKASYSPQPHPLNKSLETECSTIGSFSEIKEDKKSPLLNGQKGVMVRVFSLKGDRP</sequence>
<evidence type="ECO:0000256" key="1">
    <source>
        <dbReference type="SAM" id="MobiDB-lite"/>
    </source>
</evidence>
<dbReference type="Proteomes" id="UP000256305">
    <property type="component" value="Unassembled WGS sequence"/>
</dbReference>
<dbReference type="EMBL" id="QUAE01000038">
    <property type="protein sequence ID" value="REJ05372.1"/>
    <property type="molecule type" value="Genomic_DNA"/>
</dbReference>
<dbReference type="AlphaFoldDB" id="A0A3E0IXN3"/>
<name>A0A3E0IXN3_9BACI</name>
<accession>A0A3E0IXN3</accession>
<comment type="caution">
    <text evidence="2">The sequence shown here is derived from an EMBL/GenBank/DDBJ whole genome shotgun (WGS) entry which is preliminary data.</text>
</comment>
<feature type="region of interest" description="Disordered" evidence="1">
    <location>
        <begin position="1"/>
        <end position="20"/>
    </location>
</feature>
<organism evidence="2 3">
    <name type="scientific">Halobacillus trueperi</name>
    <dbReference type="NCBI Taxonomy" id="156205"/>
    <lineage>
        <taxon>Bacteria</taxon>
        <taxon>Bacillati</taxon>
        <taxon>Bacillota</taxon>
        <taxon>Bacilli</taxon>
        <taxon>Bacillales</taxon>
        <taxon>Bacillaceae</taxon>
        <taxon>Halobacillus</taxon>
    </lineage>
</organism>
<protein>
    <submittedName>
        <fullName evidence="2">Uncharacterized protein</fullName>
    </submittedName>
</protein>
<evidence type="ECO:0000313" key="3">
    <source>
        <dbReference type="Proteomes" id="UP000256305"/>
    </source>
</evidence>
<reference evidence="2 3" key="1">
    <citation type="submission" date="2018-08" db="EMBL/GenBank/DDBJ databases">
        <title>Genome sequence of Halobacillus trueperi KCTC 3686.</title>
        <authorList>
            <person name="Cho K.H."/>
            <person name="Kwak M.-J."/>
            <person name="Kim B.-Y."/>
            <person name="Chun J."/>
        </authorList>
    </citation>
    <scope>NUCLEOTIDE SEQUENCE [LARGE SCALE GENOMIC DNA]</scope>
    <source>
        <strain evidence="2 3">KCTC 3686</strain>
    </source>
</reference>
<evidence type="ECO:0000313" key="2">
    <source>
        <dbReference type="EMBL" id="REJ05372.1"/>
    </source>
</evidence>
<proteinExistence type="predicted"/>
<keyword evidence="3" id="KW-1185">Reference proteome</keyword>